<organism evidence="3 4">
    <name type="scientific">Ensete ventricosum</name>
    <name type="common">Abyssinian banana</name>
    <name type="synonym">Musa ensete</name>
    <dbReference type="NCBI Taxonomy" id="4639"/>
    <lineage>
        <taxon>Eukaryota</taxon>
        <taxon>Viridiplantae</taxon>
        <taxon>Streptophyta</taxon>
        <taxon>Embryophyta</taxon>
        <taxon>Tracheophyta</taxon>
        <taxon>Spermatophyta</taxon>
        <taxon>Magnoliopsida</taxon>
        <taxon>Liliopsida</taxon>
        <taxon>Zingiberales</taxon>
        <taxon>Musaceae</taxon>
        <taxon>Ensete</taxon>
    </lineage>
</organism>
<evidence type="ECO:0000313" key="3">
    <source>
        <dbReference type="EMBL" id="KAJ8476007.1"/>
    </source>
</evidence>
<feature type="coiled-coil region" evidence="1">
    <location>
        <begin position="110"/>
        <end position="186"/>
    </location>
</feature>
<dbReference type="AlphaFoldDB" id="A0AAV8QCT6"/>
<feature type="domain" description="Transposase (putative) gypsy type" evidence="2">
    <location>
        <begin position="65"/>
        <end position="107"/>
    </location>
</feature>
<evidence type="ECO:0000259" key="2">
    <source>
        <dbReference type="Pfam" id="PF04195"/>
    </source>
</evidence>
<keyword evidence="4" id="KW-1185">Reference proteome</keyword>
<dbReference type="Gene3D" id="1.10.287.1490">
    <property type="match status" value="1"/>
</dbReference>
<evidence type="ECO:0000256" key="1">
    <source>
        <dbReference type="SAM" id="Coils"/>
    </source>
</evidence>
<keyword evidence="1" id="KW-0175">Coiled coil</keyword>
<protein>
    <recommendedName>
        <fullName evidence="2">Transposase (putative) gypsy type domain-containing protein</fullName>
    </recommendedName>
</protein>
<dbReference type="Proteomes" id="UP001222027">
    <property type="component" value="Unassembled WGS sequence"/>
</dbReference>
<reference evidence="3 4" key="1">
    <citation type="submission" date="2022-12" db="EMBL/GenBank/DDBJ databases">
        <title>Chromosome-scale assembly of the Ensete ventricosum genome.</title>
        <authorList>
            <person name="Dussert Y."/>
            <person name="Stocks J."/>
            <person name="Wendawek A."/>
            <person name="Woldeyes F."/>
            <person name="Nichols R.A."/>
            <person name="Borrell J.S."/>
        </authorList>
    </citation>
    <scope>NUCLEOTIDE SEQUENCE [LARGE SCALE GENOMIC DNA]</scope>
    <source>
        <strain evidence="4">cv. Maze</strain>
        <tissue evidence="3">Seeds</tissue>
    </source>
</reference>
<accession>A0AAV8QCT6</accession>
<comment type="caution">
    <text evidence="3">The sequence shown here is derived from an EMBL/GenBank/DDBJ whole genome shotgun (WGS) entry which is preliminary data.</text>
</comment>
<proteinExistence type="predicted"/>
<evidence type="ECO:0000313" key="4">
    <source>
        <dbReference type="Proteomes" id="UP001222027"/>
    </source>
</evidence>
<dbReference type="Pfam" id="PF04195">
    <property type="entry name" value="Transposase_28"/>
    <property type="match status" value="1"/>
</dbReference>
<name>A0AAV8QCT6_ENSVE</name>
<gene>
    <name evidence="3" type="ORF">OPV22_019734</name>
</gene>
<dbReference type="SUPFAM" id="SSF90257">
    <property type="entry name" value="Myosin rod fragments"/>
    <property type="match status" value="1"/>
</dbReference>
<dbReference type="InterPro" id="IPR007321">
    <property type="entry name" value="Transposase_28"/>
</dbReference>
<sequence length="222" mass="25111">MTGADTKALQALEAMKSHHDFDSTVCLESLGSVRKRFSIPSEYVLHAPRSGQQPYHPSPGGFGICIDALEAGLRFPLHPVIRECLNWWRVSPSQIAPNSWRYIITFLGEFEHLRVELDEANDRRASVEADLEKARSESASLESQLADLRERLGDSEGQLRSARAQVRQMETELLDLARSKEALREDLPKRVVKKYKESPRFEMGLVRMGRVSLAYGYQLALA</sequence>
<dbReference type="EMBL" id="JAQQAF010000006">
    <property type="protein sequence ID" value="KAJ8476007.1"/>
    <property type="molecule type" value="Genomic_DNA"/>
</dbReference>